<reference evidence="14 15" key="1">
    <citation type="submission" date="2016-03" db="EMBL/GenBank/DDBJ databases">
        <title>Mechanisms controlling the formation of the plant cell surface in tip-growing cells are functionally conserved among land plants.</title>
        <authorList>
            <person name="Honkanen S."/>
            <person name="Jones V.A."/>
            <person name="Morieri G."/>
            <person name="Champion C."/>
            <person name="Hetherington A.J."/>
            <person name="Kelly S."/>
            <person name="Saint-Marcoux D."/>
            <person name="Proust H."/>
            <person name="Prescott H."/>
            <person name="Dolan L."/>
        </authorList>
    </citation>
    <scope>NUCLEOTIDE SEQUENCE [LARGE SCALE GENOMIC DNA]</scope>
    <source>
        <strain evidence="15">cv. Tak-1 and cv. Tak-2</strain>
        <tissue evidence="14">Whole gametophyte</tissue>
    </source>
</reference>
<dbReference type="EMBL" id="AP019871">
    <property type="protein sequence ID" value="BBN13928.1"/>
    <property type="molecule type" value="Genomic_DNA"/>
</dbReference>
<feature type="active site" evidence="11">
    <location>
        <position position="42"/>
    </location>
</feature>
<feature type="domain" description="Peptidase S26" evidence="12">
    <location>
        <begin position="112"/>
        <end position="151"/>
    </location>
</feature>
<evidence type="ECO:0000256" key="4">
    <source>
        <dbReference type="ARBA" id="ARBA00022670"/>
    </source>
</evidence>
<dbReference type="PRINTS" id="PR00727">
    <property type="entry name" value="LEADERPTASE"/>
</dbReference>
<evidence type="ECO:0000313" key="16">
    <source>
        <dbReference type="Proteomes" id="UP001162541"/>
    </source>
</evidence>
<comment type="subcellular location">
    <subcellularLocation>
        <location evidence="1">Mitochondrion inner membrane</location>
        <topology evidence="1">Single-pass membrane protein</topology>
    </subcellularLocation>
</comment>
<evidence type="ECO:0000313" key="14">
    <source>
        <dbReference type="EMBL" id="OAE18524.1"/>
    </source>
</evidence>
<dbReference type="InterPro" id="IPR036286">
    <property type="entry name" value="LexA/Signal_pep-like_sf"/>
</dbReference>
<keyword evidence="5" id="KW-0812">Transmembrane</keyword>
<evidence type="ECO:0000256" key="1">
    <source>
        <dbReference type="ARBA" id="ARBA00004434"/>
    </source>
</evidence>
<dbReference type="SUPFAM" id="SSF51306">
    <property type="entry name" value="LexA/Signal peptidase"/>
    <property type="match status" value="1"/>
</dbReference>
<keyword evidence="8" id="KW-1133">Transmembrane helix</keyword>
<accession>A0A176VCD5</accession>
<dbReference type="InterPro" id="IPR000223">
    <property type="entry name" value="Pept_S26A_signal_pept_1"/>
</dbReference>
<reference evidence="13" key="2">
    <citation type="journal article" date="2019" name="Curr. Biol.">
        <title>Chromatin organization in early land plants reveals an ancestral association between H3K27me3, transposons, and constitutive heterochromatin.</title>
        <authorList>
            <person name="Montgomery S.A."/>
            <person name="Tanizawa Y."/>
            <person name="Galik B."/>
            <person name="Wang N."/>
            <person name="Ito T."/>
            <person name="Mochizuki T."/>
            <person name="Akimcheva S."/>
            <person name="Bowman J."/>
            <person name="Cognat V."/>
            <person name="Drouard L."/>
            <person name="Ekker H."/>
            <person name="Houng S."/>
            <person name="Kohchi T."/>
            <person name="Lin S."/>
            <person name="Liu L.D."/>
            <person name="Nakamura Y."/>
            <person name="Valeeva L.R."/>
            <person name="Shakirov E.V."/>
            <person name="Shippen D.E."/>
            <person name="Wei W."/>
            <person name="Yagura M."/>
            <person name="Yamaoka S."/>
            <person name="Yamato K.T."/>
            <person name="Liu C."/>
            <person name="Berger F."/>
        </authorList>
    </citation>
    <scope>NUCLEOTIDE SEQUENCE [LARGE SCALE GENOMIC DNA]</scope>
    <source>
        <strain evidence="13">Tak-1</strain>
    </source>
</reference>
<evidence type="ECO:0000256" key="6">
    <source>
        <dbReference type="ARBA" id="ARBA00022792"/>
    </source>
</evidence>
<dbReference type="InterPro" id="IPR037730">
    <property type="entry name" value="IMP2"/>
</dbReference>
<dbReference type="CDD" id="cd06530">
    <property type="entry name" value="S26_SPase_I"/>
    <property type="match status" value="1"/>
</dbReference>
<sequence length="175" mass="19365">MGTPQVILGLLRRFLKGAAVGVAAGITVADRFGSVVRLNGRSMQPTFNPEDSDSPSKDIVVVEKFCLRNFSFTRGDVVAFRSPQDPKEYLVKRLIALQEDWITVPGTYEILQIPKGHCWVEGDNVDVSLDSKEFGPIPIALMRGRVTHVVWPPQRLGPVESKYPTGRVFSGKDGR</sequence>
<gene>
    <name evidence="14" type="ORF">AXG93_625s1130</name>
    <name evidence="13" type="ORF">Mp_6g07500</name>
</gene>
<comment type="similarity">
    <text evidence="2">Belongs to the peptidase S26 family. IMP2 subfamily.</text>
</comment>
<evidence type="ECO:0000313" key="13">
    <source>
        <dbReference type="EMBL" id="BBN13928.1"/>
    </source>
</evidence>
<dbReference type="Pfam" id="PF10502">
    <property type="entry name" value="Peptidase_S26"/>
    <property type="match status" value="2"/>
</dbReference>
<dbReference type="PANTHER" id="PTHR46041">
    <property type="entry name" value="MITOCHONDRIAL INNER MEMBRANE PROTEASE SUBUNIT 2"/>
    <property type="match status" value="1"/>
</dbReference>
<name>A0A176VCD5_MARPO</name>
<keyword evidence="15" id="KW-1185">Reference proteome</keyword>
<dbReference type="FunFam" id="2.10.109.10:FF:000005">
    <property type="entry name" value="Mitochondrial inner membrane protease subunit"/>
    <property type="match status" value="1"/>
</dbReference>
<proteinExistence type="inferred from homology"/>
<dbReference type="Gene3D" id="2.10.109.10">
    <property type="entry name" value="Umud Fragment, subunit A"/>
    <property type="match status" value="1"/>
</dbReference>
<evidence type="ECO:0000256" key="5">
    <source>
        <dbReference type="ARBA" id="ARBA00022692"/>
    </source>
</evidence>
<keyword evidence="6" id="KW-0999">Mitochondrion inner membrane</keyword>
<evidence type="ECO:0000256" key="8">
    <source>
        <dbReference type="ARBA" id="ARBA00022989"/>
    </source>
</evidence>
<protein>
    <recommendedName>
        <fullName evidence="3">Mitochondrial inner membrane protease subunit 2</fullName>
    </recommendedName>
</protein>
<evidence type="ECO:0000313" key="15">
    <source>
        <dbReference type="Proteomes" id="UP000077202"/>
    </source>
</evidence>
<organism evidence="14 15">
    <name type="scientific">Marchantia polymorpha subsp. ruderalis</name>
    <dbReference type="NCBI Taxonomy" id="1480154"/>
    <lineage>
        <taxon>Eukaryota</taxon>
        <taxon>Viridiplantae</taxon>
        <taxon>Streptophyta</taxon>
        <taxon>Embryophyta</taxon>
        <taxon>Marchantiophyta</taxon>
        <taxon>Marchantiopsida</taxon>
        <taxon>Marchantiidae</taxon>
        <taxon>Marchantiales</taxon>
        <taxon>Marchantiaceae</taxon>
        <taxon>Marchantia</taxon>
    </lineage>
</organism>
<evidence type="ECO:0000256" key="10">
    <source>
        <dbReference type="ARBA" id="ARBA00023136"/>
    </source>
</evidence>
<dbReference type="EMBL" id="LVLJ01004052">
    <property type="protein sequence ID" value="OAE18524.1"/>
    <property type="molecule type" value="Genomic_DNA"/>
</dbReference>
<evidence type="ECO:0000256" key="9">
    <source>
        <dbReference type="ARBA" id="ARBA00023128"/>
    </source>
</evidence>
<evidence type="ECO:0000256" key="7">
    <source>
        <dbReference type="ARBA" id="ARBA00022801"/>
    </source>
</evidence>
<keyword evidence="10" id="KW-0472">Membrane</keyword>
<keyword evidence="7" id="KW-0378">Hydrolase</keyword>
<dbReference type="GO" id="GO:0004252">
    <property type="term" value="F:serine-type endopeptidase activity"/>
    <property type="evidence" value="ECO:0007669"/>
    <property type="project" value="InterPro"/>
</dbReference>
<feature type="domain" description="Peptidase S26" evidence="12">
    <location>
        <begin position="18"/>
        <end position="104"/>
    </location>
</feature>
<dbReference type="PANTHER" id="PTHR46041:SF2">
    <property type="entry name" value="MITOCHONDRIAL INNER MEMBRANE PROTEASE SUBUNIT 2"/>
    <property type="match status" value="1"/>
</dbReference>
<evidence type="ECO:0000256" key="3">
    <source>
        <dbReference type="ARBA" id="ARBA00013650"/>
    </source>
</evidence>
<dbReference type="Proteomes" id="UP001162541">
    <property type="component" value="Chromosome 6"/>
</dbReference>
<dbReference type="InterPro" id="IPR019533">
    <property type="entry name" value="Peptidase_S26"/>
</dbReference>
<evidence type="ECO:0000256" key="11">
    <source>
        <dbReference type="PIRSR" id="PIRSR600223-1"/>
    </source>
</evidence>
<dbReference type="GO" id="GO:0006627">
    <property type="term" value="P:protein processing involved in protein targeting to mitochondrion"/>
    <property type="evidence" value="ECO:0007669"/>
    <property type="project" value="InterPro"/>
</dbReference>
<reference evidence="16" key="3">
    <citation type="journal article" date="2020" name="Curr. Biol.">
        <title>Chromatin organization in early land plants reveals an ancestral association between H3K27me3, transposons, and constitutive heterochromatin.</title>
        <authorList>
            <person name="Montgomery S.A."/>
            <person name="Tanizawa Y."/>
            <person name="Galik B."/>
            <person name="Wang N."/>
            <person name="Ito T."/>
            <person name="Mochizuki T."/>
            <person name="Akimcheva S."/>
            <person name="Bowman J.L."/>
            <person name="Cognat V."/>
            <person name="Marechal-Drouard L."/>
            <person name="Ekker H."/>
            <person name="Hong S.F."/>
            <person name="Kohchi T."/>
            <person name="Lin S.S."/>
            <person name="Liu L.D."/>
            <person name="Nakamura Y."/>
            <person name="Valeeva L.R."/>
            <person name="Shakirov E.V."/>
            <person name="Shippen D.E."/>
            <person name="Wei W.L."/>
            <person name="Yagura M."/>
            <person name="Yamaoka S."/>
            <person name="Yamato K.T."/>
            <person name="Liu C."/>
            <person name="Berger F."/>
        </authorList>
    </citation>
    <scope>NUCLEOTIDE SEQUENCE [LARGE SCALE GENOMIC DNA]</scope>
    <source>
        <strain evidence="16">Tak-1</strain>
    </source>
</reference>
<feature type="active site" evidence="11">
    <location>
        <position position="92"/>
    </location>
</feature>
<dbReference type="GO" id="GO:0006465">
    <property type="term" value="P:signal peptide processing"/>
    <property type="evidence" value="ECO:0007669"/>
    <property type="project" value="InterPro"/>
</dbReference>
<keyword evidence="4" id="KW-0645">Protease</keyword>
<evidence type="ECO:0000259" key="12">
    <source>
        <dbReference type="Pfam" id="PF10502"/>
    </source>
</evidence>
<dbReference type="AlphaFoldDB" id="A0A176VCD5"/>
<dbReference type="Proteomes" id="UP000077202">
    <property type="component" value="Unassembled WGS sequence"/>
</dbReference>
<dbReference type="GO" id="GO:0042720">
    <property type="term" value="C:mitochondrial inner membrane peptidase complex"/>
    <property type="evidence" value="ECO:0007669"/>
    <property type="project" value="InterPro"/>
</dbReference>
<keyword evidence="9" id="KW-0496">Mitochondrion</keyword>
<evidence type="ECO:0000256" key="2">
    <source>
        <dbReference type="ARBA" id="ARBA00007066"/>
    </source>
</evidence>